<evidence type="ECO:0000313" key="2">
    <source>
        <dbReference type="EMBL" id="KAK7077741.1"/>
    </source>
</evidence>
<reference evidence="2 3" key="1">
    <citation type="submission" date="2023-11" db="EMBL/GenBank/DDBJ databases">
        <title>Halocaridina rubra genome assembly.</title>
        <authorList>
            <person name="Smith C."/>
        </authorList>
    </citation>
    <scope>NUCLEOTIDE SEQUENCE [LARGE SCALE GENOMIC DNA]</scope>
    <source>
        <strain evidence="2">EP-1</strain>
        <tissue evidence="2">Whole</tissue>
    </source>
</reference>
<name>A0AAN8X7N2_HALRR</name>
<proteinExistence type="predicted"/>
<keyword evidence="3" id="KW-1185">Reference proteome</keyword>
<dbReference type="Proteomes" id="UP001381693">
    <property type="component" value="Unassembled WGS sequence"/>
</dbReference>
<feature type="region of interest" description="Disordered" evidence="1">
    <location>
        <begin position="1"/>
        <end position="56"/>
    </location>
</feature>
<protein>
    <submittedName>
        <fullName evidence="2">Uncharacterized protein</fullName>
    </submittedName>
</protein>
<dbReference type="EMBL" id="JAXCGZ010008326">
    <property type="protein sequence ID" value="KAK7077741.1"/>
    <property type="molecule type" value="Genomic_DNA"/>
</dbReference>
<evidence type="ECO:0000313" key="3">
    <source>
        <dbReference type="Proteomes" id="UP001381693"/>
    </source>
</evidence>
<accession>A0AAN8X7N2</accession>
<feature type="compositionally biased region" description="Basic and acidic residues" evidence="1">
    <location>
        <begin position="8"/>
        <end position="26"/>
    </location>
</feature>
<evidence type="ECO:0000256" key="1">
    <source>
        <dbReference type="SAM" id="MobiDB-lite"/>
    </source>
</evidence>
<feature type="non-terminal residue" evidence="2">
    <location>
        <position position="1"/>
    </location>
</feature>
<dbReference type="AlphaFoldDB" id="A0AAN8X7N2"/>
<comment type="caution">
    <text evidence="2">The sequence shown here is derived from an EMBL/GenBank/DDBJ whole genome shotgun (WGS) entry which is preliminary data.</text>
</comment>
<sequence>TNCLWKTQKYDKDDEEKGRGGGERKERRSRGKKRRRSRSFFPLQGARTPRIRTHES</sequence>
<feature type="non-terminal residue" evidence="2">
    <location>
        <position position="56"/>
    </location>
</feature>
<feature type="compositionally biased region" description="Basic residues" evidence="1">
    <location>
        <begin position="27"/>
        <end position="38"/>
    </location>
</feature>
<organism evidence="2 3">
    <name type="scientific">Halocaridina rubra</name>
    <name type="common">Hawaiian red shrimp</name>
    <dbReference type="NCBI Taxonomy" id="373956"/>
    <lineage>
        <taxon>Eukaryota</taxon>
        <taxon>Metazoa</taxon>
        <taxon>Ecdysozoa</taxon>
        <taxon>Arthropoda</taxon>
        <taxon>Crustacea</taxon>
        <taxon>Multicrustacea</taxon>
        <taxon>Malacostraca</taxon>
        <taxon>Eumalacostraca</taxon>
        <taxon>Eucarida</taxon>
        <taxon>Decapoda</taxon>
        <taxon>Pleocyemata</taxon>
        <taxon>Caridea</taxon>
        <taxon>Atyoidea</taxon>
        <taxon>Atyidae</taxon>
        <taxon>Halocaridina</taxon>
    </lineage>
</organism>
<gene>
    <name evidence="2" type="ORF">SK128_023473</name>
</gene>